<proteinExistence type="predicted"/>
<feature type="domain" description="USP" evidence="1">
    <location>
        <begin position="1150"/>
        <end position="1434"/>
    </location>
</feature>
<evidence type="ECO:0000259" key="1">
    <source>
        <dbReference type="PROSITE" id="PS50235"/>
    </source>
</evidence>
<dbReference type="InterPro" id="IPR001394">
    <property type="entry name" value="Peptidase_C19_UCH"/>
</dbReference>
<name>A0ABR2HAA7_9EUKA</name>
<organism evidence="2 3">
    <name type="scientific">Tritrichomonas musculus</name>
    <dbReference type="NCBI Taxonomy" id="1915356"/>
    <lineage>
        <taxon>Eukaryota</taxon>
        <taxon>Metamonada</taxon>
        <taxon>Parabasalia</taxon>
        <taxon>Tritrichomonadida</taxon>
        <taxon>Tritrichomonadidae</taxon>
        <taxon>Tritrichomonas</taxon>
    </lineage>
</organism>
<keyword evidence="2" id="KW-0378">Hydrolase</keyword>
<dbReference type="Proteomes" id="UP001470230">
    <property type="component" value="Unassembled WGS sequence"/>
</dbReference>
<dbReference type="PROSITE" id="PS50235">
    <property type="entry name" value="USP_3"/>
    <property type="match status" value="1"/>
</dbReference>
<sequence length="1683" mass="197882">MLDTGNFEEWEPSFLENIEANRENIEFIPTVNQLLKSIRKKKPISPFLNDETNLSHFISSKLPKIIDNLLNSRQIFREEEAYQIYKFFKRVIYLLPNIEKYTNPYLTQSVSRIFNINSLVYQKNKSFISFQKICKAFTDQKDILNDSLKKMIYENHHLFIDYFNLLLTIYTSIMQNDYIQNEIDDNTNNLINFFKEFINQNSHILSISVYGNQYEKAVDSFKRLLKLMNNSKFVNDETIYDFFIFFEELLSSENIEINKFLAFCLSAIIQNPKFERIIFTNAKKQKGSFSIINSLTSMHFTNDVFKELTPFLKFQINYQLISYKDLAKLWIFCSKSPFLKTSPTFIDIFTYALKFLDLNESKDFITLIEKDFSPFYYDLLTKSIIELQNSNETIKISIFCTQKLLNLALNDDKARKSMINLLLNQKLNNTIYHSILSQIPKLLKQEKYTSFCCSLMEKIFNASSNPYLLLKEEELNISQILNEIDGERGNPIIQILFQLYIKTKLKPSTQLIKHITENAPKDEFWLSIKKLLENNVYQNRNEIQQFLEIAEKQNPQVAPRSFLKFLKILIFKFSNNSFIAKNGYYPANNLKSDFKINTSEIPGLDIVLKIYQYNDDQKTVSSSKKFLLKILKNWKNNCSVDFLNENIQKIICILQSKSIVSIENLKPLFLSLQLVLDYIKESEVNSDPEDFSSPRHSYLENYIQLTINVKTSFSSSKQYKIHFDPKKTLNNLKERIANREETSIKNVSYPDFSCIHFSSTLIDCGLTNNSKINVKCYSSNSQLNSDHQPPPSFFFNEVLFPDILLNLLEVNTYPQMNSLCFQILQLLPTSKSIIDTFSDENDRLSSIYQQIQSTKSSYKKLYLIQSLSEKANVFGDQKIVSILLILFNDNSFTKDILNFIREKYNGEKFVFAQEFARRLIHLLNESDNEEFLSSVFSILNLLSENNEIPLDNESLTVFEGLNESLWEYISVFIGNAIKKSNSNDNISKYFISRITDNFENSQFHLFMLKRILTSSDLQRIHLFYRRLLQNLEKYSEMILEEEQEFTQFQSFSKKSNYAILSNIIECLSLIISKFASLVSNIQIPVSNLLNIAFGKNSALIQTTIFNFLSKIITNEQYNEIIISKMKEMINYAVDEWYYNPSTFTRNEPYSGLRNLGDTCYLNSVFQQLYHLDQIRHLITTHEFKKEDELKTLQDIFLSMRYTSRPFADTTSFVETWHDCANELINPREQQDAVEFFLSLANSFPENIKKMFEGEMKHYIKGIRSDFERTNKEVFYNICVSIKNHRDISSSFKEFIQDKYLHDHEKPNNSQMIHTKILKLPEILVIQLNRFEYDQQTMSRKKINNKFEFSKNLNVEKIIDRESNESDYLYELSGIIIHRGVATGGHYYSYILKNDGWWCFNDSSVSKANENEVFQEAYGGFDQHTSAYVLFYKRKSFKPFEKAASHKKEIENNSFVSIIENNNSFEKAQSLFRVEVIDFVQKINDPIINMQFFIRVLCHSRNHKKSNEFISNLKEIINSNEKSVLFKLADFLNENVVEIVKNYLNSHLDAFVNDMNDIILYCFNSLDQETSRNKSNSIVAHDKSFEFFGKLVDEVKKHASSYKKLPAIFKLIKKYISDHSYEAFTHLWLERLTSFLDEIYDSRKNKNMREIKELKLNDLTETIDIIQSKVKGRVNDIFKKFYSY</sequence>
<reference evidence="2 3" key="1">
    <citation type="submission" date="2024-04" db="EMBL/GenBank/DDBJ databases">
        <title>Tritrichomonas musculus Genome.</title>
        <authorList>
            <person name="Alves-Ferreira E."/>
            <person name="Grigg M."/>
            <person name="Lorenzi H."/>
            <person name="Galac M."/>
        </authorList>
    </citation>
    <scope>NUCLEOTIDE SEQUENCE [LARGE SCALE GENOMIC DNA]</scope>
    <source>
        <strain evidence="2 3">EAF2021</strain>
    </source>
</reference>
<comment type="caution">
    <text evidence="2">The sequence shown here is derived from an EMBL/GenBank/DDBJ whole genome shotgun (WGS) entry which is preliminary data.</text>
</comment>
<gene>
    <name evidence="2" type="ORF">M9Y10_025702</name>
</gene>
<dbReference type="InterPro" id="IPR050164">
    <property type="entry name" value="Peptidase_C19"/>
</dbReference>
<dbReference type="PROSITE" id="PS00973">
    <property type="entry name" value="USP_2"/>
    <property type="match status" value="1"/>
</dbReference>
<dbReference type="Pfam" id="PF00443">
    <property type="entry name" value="UCH"/>
    <property type="match status" value="1"/>
</dbReference>
<keyword evidence="3" id="KW-1185">Reference proteome</keyword>
<evidence type="ECO:0000313" key="2">
    <source>
        <dbReference type="EMBL" id="KAK8842836.1"/>
    </source>
</evidence>
<dbReference type="InterPro" id="IPR018200">
    <property type="entry name" value="USP_CS"/>
</dbReference>
<protein>
    <submittedName>
        <fullName evidence="2">Ubiquitin carboxyl-terminal hydrolase 34</fullName>
    </submittedName>
</protein>
<dbReference type="PANTHER" id="PTHR24006:SF827">
    <property type="entry name" value="UBIQUITIN CARBOXYL-TERMINAL HYDROLASE 34"/>
    <property type="match status" value="1"/>
</dbReference>
<dbReference type="GO" id="GO:0016787">
    <property type="term" value="F:hydrolase activity"/>
    <property type="evidence" value="ECO:0007669"/>
    <property type="project" value="UniProtKB-KW"/>
</dbReference>
<dbReference type="PANTHER" id="PTHR24006">
    <property type="entry name" value="UBIQUITIN CARBOXYL-TERMINAL HYDROLASE"/>
    <property type="match status" value="1"/>
</dbReference>
<evidence type="ECO:0000313" key="3">
    <source>
        <dbReference type="Proteomes" id="UP001470230"/>
    </source>
</evidence>
<dbReference type="EMBL" id="JAPFFF010000037">
    <property type="protein sequence ID" value="KAK8842836.1"/>
    <property type="molecule type" value="Genomic_DNA"/>
</dbReference>
<accession>A0ABR2HAA7</accession>
<dbReference type="SUPFAM" id="SSF54001">
    <property type="entry name" value="Cysteine proteinases"/>
    <property type="match status" value="1"/>
</dbReference>
<dbReference type="InterPro" id="IPR028889">
    <property type="entry name" value="USP"/>
</dbReference>
<dbReference type="InterPro" id="IPR038765">
    <property type="entry name" value="Papain-like_cys_pep_sf"/>
</dbReference>
<dbReference type="Gene3D" id="3.90.70.10">
    <property type="entry name" value="Cysteine proteinases"/>
    <property type="match status" value="1"/>
</dbReference>